<evidence type="ECO:0000313" key="2">
    <source>
        <dbReference type="Proteomes" id="UP001067235"/>
    </source>
</evidence>
<keyword evidence="2" id="KW-1185">Reference proteome</keyword>
<comment type="caution">
    <text evidence="1">The sequence shown here is derived from an EMBL/GenBank/DDBJ whole genome shotgun (WGS) entry which is preliminary data.</text>
</comment>
<dbReference type="InterPro" id="IPR036511">
    <property type="entry name" value="TGT-like_sf"/>
</dbReference>
<dbReference type="NCBIfam" id="NF041059">
    <property type="entry name" value="DpdA"/>
    <property type="match status" value="1"/>
</dbReference>
<reference evidence="1" key="1">
    <citation type="submission" date="2022-12" db="EMBL/GenBank/DDBJ databases">
        <authorList>
            <person name="Krivoruchko A.V."/>
            <person name="Elkin A."/>
        </authorList>
    </citation>
    <scope>NUCLEOTIDE SEQUENCE</scope>
    <source>
        <strain evidence="1">IEGM 1388</strain>
    </source>
</reference>
<accession>A0ABT4MZK0</accession>
<dbReference type="Proteomes" id="UP001067235">
    <property type="component" value="Unassembled WGS sequence"/>
</dbReference>
<sequence>MRFYFPDSQDLISPTYDFVHDEYSPLRVRQRDDRYAHEVLALPAYDGILVSKAVVDGSVRGVGKYSMPQRQRLYRMGVRDFFRLPDDVATLGDCGSFSYINEPAPPYSADEVIDFYESCGFDAGVSPDHVILGYQRPGLVDTDPPDEWRERRITSLRYAEAFLGAVHRRNADVEPVGAAQGWDPKSYSDSVRELQDMGYRRIALGGMVPLKTPDILDCLVEIESVRDADTELHLLGITRVASIEEFSTLGVTSFDSTSAFRQSFMDDRGNYHTVTEDFTAIRVPQVDGNLTLKRAILSGRVSQGDAVRLERKVLEALRAYDADTCSLDETLSAVLEYEGIVGVKKTYELEYRRTLSARPWRVCQCGLCEKHGIDVAIFRGTERNKRRGFHNLSILSNKIADLPFKRLATERRHEEAL</sequence>
<dbReference type="RefSeq" id="WP_301573020.1">
    <property type="nucleotide sequence ID" value="NZ_JAPWIE010000006.1"/>
</dbReference>
<dbReference type="EMBL" id="JAPWIE010000006">
    <property type="protein sequence ID" value="MCZ4552234.1"/>
    <property type="molecule type" value="Genomic_DNA"/>
</dbReference>
<gene>
    <name evidence="1" type="primary">dpdA</name>
    <name evidence="1" type="ORF">O4213_19730</name>
</gene>
<dbReference type="Gene3D" id="3.20.20.105">
    <property type="entry name" value="Queuine tRNA-ribosyltransferase-like"/>
    <property type="match status" value="1"/>
</dbReference>
<evidence type="ECO:0000313" key="1">
    <source>
        <dbReference type="EMBL" id="MCZ4552234.1"/>
    </source>
</evidence>
<dbReference type="SUPFAM" id="SSF51713">
    <property type="entry name" value="tRNA-guanine transglycosylase"/>
    <property type="match status" value="1"/>
</dbReference>
<name>A0ABT4MZK0_GORRU</name>
<proteinExistence type="predicted"/>
<protein>
    <submittedName>
        <fullName evidence="1">tRNA-guanine transglycosylase DpdA</fullName>
    </submittedName>
</protein>
<dbReference type="InterPro" id="IPR053537">
    <property type="entry name" value="DNA-guanine_TGase"/>
</dbReference>
<organism evidence="1 2">
    <name type="scientific">Gordonia rubripertincta</name>
    <name type="common">Rhodococcus corallinus</name>
    <dbReference type="NCBI Taxonomy" id="36822"/>
    <lineage>
        <taxon>Bacteria</taxon>
        <taxon>Bacillati</taxon>
        <taxon>Actinomycetota</taxon>
        <taxon>Actinomycetes</taxon>
        <taxon>Mycobacteriales</taxon>
        <taxon>Gordoniaceae</taxon>
        <taxon>Gordonia</taxon>
    </lineage>
</organism>